<dbReference type="GO" id="GO:0046677">
    <property type="term" value="P:response to antibiotic"/>
    <property type="evidence" value="ECO:0007669"/>
    <property type="project" value="UniProtKB-UniRule"/>
</dbReference>
<keyword evidence="16" id="KW-1185">Reference proteome</keyword>
<evidence type="ECO:0000313" key="15">
    <source>
        <dbReference type="EMBL" id="QDV28040.1"/>
    </source>
</evidence>
<evidence type="ECO:0000256" key="1">
    <source>
        <dbReference type="ARBA" id="ARBA00004651"/>
    </source>
</evidence>
<feature type="transmembrane region" description="Helical" evidence="14">
    <location>
        <begin position="155"/>
        <end position="174"/>
    </location>
</feature>
<evidence type="ECO:0000256" key="8">
    <source>
        <dbReference type="ARBA" id="ARBA00022989"/>
    </source>
</evidence>
<keyword evidence="9 14" id="KW-0472">Membrane</keyword>
<feature type="transmembrane region" description="Helical" evidence="14">
    <location>
        <begin position="84"/>
        <end position="106"/>
    </location>
</feature>
<evidence type="ECO:0000256" key="12">
    <source>
        <dbReference type="ARBA" id="ARBA00032932"/>
    </source>
</evidence>
<dbReference type="Pfam" id="PF02673">
    <property type="entry name" value="BacA"/>
    <property type="match status" value="1"/>
</dbReference>
<comment type="similarity">
    <text evidence="2 14">Belongs to the UppP family.</text>
</comment>
<keyword evidence="6 14" id="KW-0812">Transmembrane</keyword>
<proteinExistence type="inferred from homology"/>
<keyword evidence="14" id="KW-0961">Cell wall biogenesis/degradation</keyword>
<feature type="transmembrane region" description="Helical" evidence="14">
    <location>
        <begin position="43"/>
        <end position="63"/>
    </location>
</feature>
<evidence type="ECO:0000256" key="6">
    <source>
        <dbReference type="ARBA" id="ARBA00022692"/>
    </source>
</evidence>
<dbReference type="OrthoDB" id="9808289at2"/>
<evidence type="ECO:0000256" key="14">
    <source>
        <dbReference type="HAMAP-Rule" id="MF_01006"/>
    </source>
</evidence>
<dbReference type="GO" id="GO:0050380">
    <property type="term" value="F:undecaprenyl-diphosphatase activity"/>
    <property type="evidence" value="ECO:0007669"/>
    <property type="project" value="UniProtKB-UniRule"/>
</dbReference>
<comment type="miscellaneous">
    <text evidence="14">Bacitracin is thought to be involved in the inhibition of peptidoglycan synthesis by sequestering undecaprenyl diphosphate, thereby reducing the pool of lipid carrier available.</text>
</comment>
<evidence type="ECO:0000256" key="11">
    <source>
        <dbReference type="ARBA" id="ARBA00032707"/>
    </source>
</evidence>
<comment type="subcellular location">
    <subcellularLocation>
        <location evidence="1 14">Cell membrane</location>
        <topology evidence="1 14">Multi-pass membrane protein</topology>
    </subcellularLocation>
</comment>
<evidence type="ECO:0000256" key="5">
    <source>
        <dbReference type="ARBA" id="ARBA00022475"/>
    </source>
</evidence>
<dbReference type="GO" id="GO:0005886">
    <property type="term" value="C:plasma membrane"/>
    <property type="evidence" value="ECO:0007669"/>
    <property type="project" value="UniProtKB-SubCell"/>
</dbReference>
<keyword evidence="7 14" id="KW-0378">Hydrolase</keyword>
<keyword evidence="10 14" id="KW-0046">Antibiotic resistance</keyword>
<dbReference type="HAMAP" id="MF_01006">
    <property type="entry name" value="Undec_diphosphatase"/>
    <property type="match status" value="1"/>
</dbReference>
<reference evidence="15 16" key="1">
    <citation type="submission" date="2019-02" db="EMBL/GenBank/DDBJ databases">
        <title>Deep-cultivation of Planctomycetes and their phenomic and genomic characterization uncovers novel biology.</title>
        <authorList>
            <person name="Wiegand S."/>
            <person name="Jogler M."/>
            <person name="Boedeker C."/>
            <person name="Pinto D."/>
            <person name="Vollmers J."/>
            <person name="Rivas-Marin E."/>
            <person name="Kohn T."/>
            <person name="Peeters S.H."/>
            <person name="Heuer A."/>
            <person name="Rast P."/>
            <person name="Oberbeckmann S."/>
            <person name="Bunk B."/>
            <person name="Jeske O."/>
            <person name="Meyerdierks A."/>
            <person name="Storesund J.E."/>
            <person name="Kallscheuer N."/>
            <person name="Luecker S."/>
            <person name="Lage O.M."/>
            <person name="Pohl T."/>
            <person name="Merkel B.J."/>
            <person name="Hornburger P."/>
            <person name="Mueller R.-W."/>
            <person name="Bruemmer F."/>
            <person name="Labrenz M."/>
            <person name="Spormann A.M."/>
            <person name="Op den Camp H."/>
            <person name="Overmann J."/>
            <person name="Amann R."/>
            <person name="Jetten M.S.M."/>
            <person name="Mascher T."/>
            <person name="Medema M.H."/>
            <person name="Devos D.P."/>
            <person name="Kaster A.-K."/>
            <person name="Ovreas L."/>
            <person name="Rohde M."/>
            <person name="Galperin M.Y."/>
            <person name="Jogler C."/>
        </authorList>
    </citation>
    <scope>NUCLEOTIDE SEQUENCE [LARGE SCALE GENOMIC DNA]</scope>
    <source>
        <strain evidence="15 16">Q31a</strain>
    </source>
</reference>
<feature type="transmembrane region" description="Helical" evidence="14">
    <location>
        <begin position="256"/>
        <end position="276"/>
    </location>
</feature>
<evidence type="ECO:0000256" key="7">
    <source>
        <dbReference type="ARBA" id="ARBA00022801"/>
    </source>
</evidence>
<dbReference type="GO" id="GO:0008360">
    <property type="term" value="P:regulation of cell shape"/>
    <property type="evidence" value="ECO:0007669"/>
    <property type="project" value="UniProtKB-KW"/>
</dbReference>
<accession>A0A518GHN3</accession>
<protein>
    <recommendedName>
        <fullName evidence="4 14">Undecaprenyl-diphosphatase</fullName>
        <ecNumber evidence="3 14">3.6.1.27</ecNumber>
    </recommendedName>
    <alternativeName>
        <fullName evidence="12 14">Bacitracin resistance protein</fullName>
    </alternativeName>
    <alternativeName>
        <fullName evidence="11 14">Undecaprenyl pyrophosphate phosphatase</fullName>
    </alternativeName>
</protein>
<keyword evidence="14" id="KW-0133">Cell shape</keyword>
<keyword evidence="8 14" id="KW-1133">Transmembrane helix</keyword>
<dbReference type="InterPro" id="IPR003824">
    <property type="entry name" value="UppP"/>
</dbReference>
<feature type="transmembrane region" description="Helical" evidence="14">
    <location>
        <begin position="228"/>
        <end position="250"/>
    </location>
</feature>
<name>A0A518GHN3_9BACT</name>
<sequence length="280" mass="31523">MNDYISAIIIGIIEGLTEFLPVSSTAHIRLTQDLLQLPLDDSYWKMFAIVIQLGAILSVLVYFRTRIVEFVQSYPTGRSGLRTWWNHPIALVILSFVVTAIPCFIMDKFIGDMLENKMAIGWALLLGGLVMWYVDRTYSPRATTEKMEDMTLRQAIVIGLTQILAAAFPGTSRSMSTIAGGQIMGLSRSAALEFSFFLSIPVMVAATSFKLLQFILKEETAVSTHQWAVLAVGFVVSFLVAWVVIAWFMTWVRRHGFTPFAIYRIIIGIFTIAWAYRELT</sequence>
<dbReference type="GO" id="GO:0009252">
    <property type="term" value="P:peptidoglycan biosynthetic process"/>
    <property type="evidence" value="ECO:0007669"/>
    <property type="project" value="UniProtKB-KW"/>
</dbReference>
<dbReference type="GO" id="GO:0071555">
    <property type="term" value="P:cell wall organization"/>
    <property type="evidence" value="ECO:0007669"/>
    <property type="project" value="UniProtKB-KW"/>
</dbReference>
<keyword evidence="5 14" id="KW-1003">Cell membrane</keyword>
<evidence type="ECO:0000313" key="16">
    <source>
        <dbReference type="Proteomes" id="UP000318017"/>
    </source>
</evidence>
<evidence type="ECO:0000256" key="4">
    <source>
        <dbReference type="ARBA" id="ARBA00021581"/>
    </source>
</evidence>
<dbReference type="EMBL" id="CP036298">
    <property type="protein sequence ID" value="QDV28040.1"/>
    <property type="molecule type" value="Genomic_DNA"/>
</dbReference>
<organism evidence="15 16">
    <name type="scientific">Aureliella helgolandensis</name>
    <dbReference type="NCBI Taxonomy" id="2527968"/>
    <lineage>
        <taxon>Bacteria</taxon>
        <taxon>Pseudomonadati</taxon>
        <taxon>Planctomycetota</taxon>
        <taxon>Planctomycetia</taxon>
        <taxon>Pirellulales</taxon>
        <taxon>Pirellulaceae</taxon>
        <taxon>Aureliella</taxon>
    </lineage>
</organism>
<dbReference type="NCBIfam" id="NF001390">
    <property type="entry name" value="PRK00281.1-4"/>
    <property type="match status" value="1"/>
</dbReference>
<keyword evidence="14" id="KW-0573">Peptidoglycan synthesis</keyword>
<dbReference type="PANTHER" id="PTHR30622:SF3">
    <property type="entry name" value="UNDECAPRENYL-DIPHOSPHATASE"/>
    <property type="match status" value="1"/>
</dbReference>
<evidence type="ECO:0000256" key="10">
    <source>
        <dbReference type="ARBA" id="ARBA00023251"/>
    </source>
</evidence>
<dbReference type="KEGG" id="ahel:Q31a_64330"/>
<evidence type="ECO:0000256" key="13">
    <source>
        <dbReference type="ARBA" id="ARBA00047594"/>
    </source>
</evidence>
<evidence type="ECO:0000256" key="2">
    <source>
        <dbReference type="ARBA" id="ARBA00010621"/>
    </source>
</evidence>
<evidence type="ECO:0000256" key="3">
    <source>
        <dbReference type="ARBA" id="ARBA00012374"/>
    </source>
</evidence>
<feature type="transmembrane region" description="Helical" evidence="14">
    <location>
        <begin position="194"/>
        <end position="216"/>
    </location>
</feature>
<dbReference type="AlphaFoldDB" id="A0A518GHN3"/>
<feature type="transmembrane region" description="Helical" evidence="14">
    <location>
        <begin position="118"/>
        <end position="134"/>
    </location>
</feature>
<comment type="catalytic activity">
    <reaction evidence="13 14">
        <text>di-trans,octa-cis-undecaprenyl diphosphate + H2O = di-trans,octa-cis-undecaprenyl phosphate + phosphate + H(+)</text>
        <dbReference type="Rhea" id="RHEA:28094"/>
        <dbReference type="ChEBI" id="CHEBI:15377"/>
        <dbReference type="ChEBI" id="CHEBI:15378"/>
        <dbReference type="ChEBI" id="CHEBI:43474"/>
        <dbReference type="ChEBI" id="CHEBI:58405"/>
        <dbReference type="ChEBI" id="CHEBI:60392"/>
        <dbReference type="EC" id="3.6.1.27"/>
    </reaction>
</comment>
<dbReference type="EC" id="3.6.1.27" evidence="3 14"/>
<comment type="function">
    <text evidence="14">Catalyzes the dephosphorylation of undecaprenyl diphosphate (UPP). Confers resistance to bacitracin.</text>
</comment>
<dbReference type="PANTHER" id="PTHR30622">
    <property type="entry name" value="UNDECAPRENYL-DIPHOSPHATASE"/>
    <property type="match status" value="1"/>
</dbReference>
<evidence type="ECO:0000256" key="9">
    <source>
        <dbReference type="ARBA" id="ARBA00023136"/>
    </source>
</evidence>
<dbReference type="Proteomes" id="UP000318017">
    <property type="component" value="Chromosome"/>
</dbReference>
<dbReference type="RefSeq" id="WP_145086362.1">
    <property type="nucleotide sequence ID" value="NZ_CP036298.1"/>
</dbReference>
<gene>
    <name evidence="14 15" type="primary">uppP</name>
    <name evidence="15" type="ORF">Q31a_64330</name>
</gene>